<dbReference type="AlphaFoldDB" id="A0A6J6RHN8"/>
<organism evidence="1">
    <name type="scientific">freshwater metagenome</name>
    <dbReference type="NCBI Taxonomy" id="449393"/>
    <lineage>
        <taxon>unclassified sequences</taxon>
        <taxon>metagenomes</taxon>
        <taxon>ecological metagenomes</taxon>
    </lineage>
</organism>
<protein>
    <submittedName>
        <fullName evidence="1">Unannotated protein</fullName>
    </submittedName>
</protein>
<name>A0A6J6RHN8_9ZZZZ</name>
<accession>A0A6J6RHN8</accession>
<sequence length="62" mass="7446">MRREQDRLASELHEAHRALERSYLRPTYRLRAKLVRRLQDGQLGRRLLKGYRVVRGRSSRSA</sequence>
<gene>
    <name evidence="1" type="ORF">UFOPK2579_01979</name>
</gene>
<proteinExistence type="predicted"/>
<evidence type="ECO:0000313" key="1">
    <source>
        <dbReference type="EMBL" id="CAB4721028.1"/>
    </source>
</evidence>
<reference evidence="1" key="1">
    <citation type="submission" date="2020-05" db="EMBL/GenBank/DDBJ databases">
        <authorList>
            <person name="Chiriac C."/>
            <person name="Salcher M."/>
            <person name="Ghai R."/>
            <person name="Kavagutti S V."/>
        </authorList>
    </citation>
    <scope>NUCLEOTIDE SEQUENCE</scope>
</reference>
<dbReference type="EMBL" id="CAEZXR010000257">
    <property type="protein sequence ID" value="CAB4721028.1"/>
    <property type="molecule type" value="Genomic_DNA"/>
</dbReference>